<keyword evidence="4" id="KW-1185">Reference proteome</keyword>
<evidence type="ECO:0000256" key="1">
    <source>
        <dbReference type="HAMAP-Rule" id="MF_00673"/>
    </source>
</evidence>
<evidence type="ECO:0000256" key="2">
    <source>
        <dbReference type="SAM" id="MobiDB-lite"/>
    </source>
</evidence>
<organism evidence="3 4">
    <name type="scientific">Methanococcus voltae (strain ATCC BAA-1334 / A3)</name>
    <dbReference type="NCBI Taxonomy" id="456320"/>
    <lineage>
        <taxon>Archaea</taxon>
        <taxon>Methanobacteriati</taxon>
        <taxon>Methanobacteriota</taxon>
        <taxon>Methanomada group</taxon>
        <taxon>Methanococci</taxon>
        <taxon>Methanococcales</taxon>
        <taxon>Methanococcaceae</taxon>
        <taxon>Methanococcus</taxon>
    </lineage>
</organism>
<dbReference type="OrthoDB" id="59686at2157"/>
<dbReference type="Proteomes" id="UP000007722">
    <property type="component" value="Chromosome"/>
</dbReference>
<evidence type="ECO:0000313" key="3">
    <source>
        <dbReference type="EMBL" id="ADI36609.1"/>
    </source>
</evidence>
<sequence>MSEFGTGNDNTNNTNNTNNNTNNNNNNNKNSNNDLITIATVECFTLGKIGIYIHKIASKYPELDYFLNKNPEYIILHSSKVLTAMFMPSKEIAETFLNIALPNSDYDYNYSKAYSQENDELVAELMAKGLKNITKCNIAIGTTAGIGKGAICIITDKKVYNFTSDVEADLLTKQNVSERQKNAIEKTIKKILDILKEEYNCE</sequence>
<dbReference type="HAMAP" id="MF_00673">
    <property type="entry name" value="UPF0254"/>
    <property type="match status" value="1"/>
</dbReference>
<dbReference type="NCBIfam" id="NF002122">
    <property type="entry name" value="PRK00962.1"/>
    <property type="match status" value="1"/>
</dbReference>
<dbReference type="AlphaFoldDB" id="D7DTZ9"/>
<accession>D7DTZ9</accession>
<feature type="compositionally biased region" description="Low complexity" evidence="2">
    <location>
        <begin position="8"/>
        <end position="29"/>
    </location>
</feature>
<protein>
    <recommendedName>
        <fullName evidence="1">UPF0254 protein Mvol_0952</fullName>
    </recommendedName>
</protein>
<dbReference type="HOGENOM" id="CLU_1451416_0_0_2"/>
<dbReference type="InterPro" id="IPR009625">
    <property type="entry name" value="HcgF"/>
</dbReference>
<dbReference type="EMBL" id="CP002057">
    <property type="protein sequence ID" value="ADI36609.1"/>
    <property type="molecule type" value="Genomic_DNA"/>
</dbReference>
<name>D7DTZ9_METV3</name>
<gene>
    <name evidence="3" type="ordered locus">Mvol_0952</name>
</gene>
<dbReference type="Pfam" id="PF06787">
    <property type="entry name" value="HcgF"/>
    <property type="match status" value="1"/>
</dbReference>
<evidence type="ECO:0000313" key="4">
    <source>
        <dbReference type="Proteomes" id="UP000007722"/>
    </source>
</evidence>
<reference evidence="3 4" key="1">
    <citation type="submission" date="2010-05" db="EMBL/GenBank/DDBJ databases">
        <title>Complete sequence of Methanococcus voltae A3.</title>
        <authorList>
            <consortium name="US DOE Joint Genome Institute"/>
            <person name="Lucas S."/>
            <person name="Copeland A."/>
            <person name="Lapidus A."/>
            <person name="Cheng J.-F."/>
            <person name="Bruce D."/>
            <person name="Goodwin L."/>
            <person name="Pitluck S."/>
            <person name="Lowry S."/>
            <person name="Clum A."/>
            <person name="Land M."/>
            <person name="Hauser L."/>
            <person name="Kyrpides N."/>
            <person name="Mikhailova N."/>
            <person name="Whitman W.B."/>
            <person name="Woyke T."/>
        </authorList>
    </citation>
    <scope>NUCLEOTIDE SEQUENCE [LARGE SCALE GENOMIC DNA]</scope>
    <source>
        <strain evidence="4">ATCC BAA-1334 / A3</strain>
    </source>
</reference>
<dbReference type="KEGG" id="mvo:Mvol_0952"/>
<dbReference type="InParanoid" id="D7DTZ9"/>
<feature type="region of interest" description="Disordered" evidence="2">
    <location>
        <begin position="1"/>
        <end position="29"/>
    </location>
</feature>
<proteinExistence type="inferred from homology"/>
<comment type="similarity">
    <text evidence="1">Belongs to the UPF0254 family.</text>
</comment>
<dbReference type="eggNOG" id="arCOG04865">
    <property type="taxonomic scope" value="Archaea"/>
</dbReference>